<dbReference type="GO" id="GO:0015979">
    <property type="term" value="P:photosynthesis"/>
    <property type="evidence" value="ECO:0007669"/>
    <property type="project" value="UniProtKB-KW"/>
</dbReference>
<evidence type="ECO:0000256" key="2">
    <source>
        <dbReference type="ARBA" id="ARBA00004334"/>
    </source>
</evidence>
<dbReference type="InterPro" id="IPR006814">
    <property type="entry name" value="PSII_PsbR"/>
</dbReference>
<proteinExistence type="inferred from homology"/>
<keyword evidence="6" id="KW-0602">Photosynthesis</keyword>
<dbReference type="EMBL" id="GGEC01018812">
    <property type="protein sequence ID" value="MBW99295.1"/>
    <property type="molecule type" value="Transcribed_RNA"/>
</dbReference>
<dbReference type="Pfam" id="PF04725">
    <property type="entry name" value="PsbR"/>
    <property type="match status" value="1"/>
</dbReference>
<comment type="similarity">
    <text evidence="3">Belongs to the psbR family.</text>
</comment>
<keyword evidence="5" id="KW-0150">Chloroplast</keyword>
<keyword evidence="9" id="KW-0793">Thylakoid</keyword>
<evidence type="ECO:0000256" key="5">
    <source>
        <dbReference type="ARBA" id="ARBA00022528"/>
    </source>
</evidence>
<keyword evidence="7" id="KW-0934">Plastid</keyword>
<keyword evidence="11" id="KW-0604">Photosystem II</keyword>
<dbReference type="PANTHER" id="PTHR34369">
    <property type="entry name" value="PHOTOSYSTEM II 10 KDA POLYPEPTIDE, CHLOROPLASTIC"/>
    <property type="match status" value="1"/>
</dbReference>
<keyword evidence="12" id="KW-0812">Transmembrane</keyword>
<keyword evidence="10 12" id="KW-0472">Membrane</keyword>
<evidence type="ECO:0000256" key="1">
    <source>
        <dbReference type="ARBA" id="ARBA00002966"/>
    </source>
</evidence>
<keyword evidence="12" id="KW-1133">Transmembrane helix</keyword>
<evidence type="ECO:0000256" key="8">
    <source>
        <dbReference type="ARBA" id="ARBA00022946"/>
    </source>
</evidence>
<organism evidence="13">
    <name type="scientific">Rhizophora mucronata</name>
    <name type="common">Asiatic mangrove</name>
    <dbReference type="NCBI Taxonomy" id="61149"/>
    <lineage>
        <taxon>Eukaryota</taxon>
        <taxon>Viridiplantae</taxon>
        <taxon>Streptophyta</taxon>
        <taxon>Embryophyta</taxon>
        <taxon>Tracheophyta</taxon>
        <taxon>Spermatophyta</taxon>
        <taxon>Magnoliopsida</taxon>
        <taxon>eudicotyledons</taxon>
        <taxon>Gunneridae</taxon>
        <taxon>Pentapetalae</taxon>
        <taxon>rosids</taxon>
        <taxon>fabids</taxon>
        <taxon>Malpighiales</taxon>
        <taxon>Rhizophoraceae</taxon>
        <taxon>Rhizophora</taxon>
    </lineage>
</organism>
<comment type="function">
    <text evidence="1">Associated with the oxygen-evolving complex of photosystem II.</text>
</comment>
<reference evidence="13" key="1">
    <citation type="submission" date="2018-02" db="EMBL/GenBank/DDBJ databases">
        <title>Rhizophora mucronata_Transcriptome.</title>
        <authorList>
            <person name="Meera S.P."/>
            <person name="Sreeshan A."/>
            <person name="Augustine A."/>
        </authorList>
    </citation>
    <scope>NUCLEOTIDE SEQUENCE</scope>
    <source>
        <tissue evidence="13">Leaf</tissue>
    </source>
</reference>
<evidence type="ECO:0000256" key="3">
    <source>
        <dbReference type="ARBA" id="ARBA00006659"/>
    </source>
</evidence>
<evidence type="ECO:0000256" key="9">
    <source>
        <dbReference type="ARBA" id="ARBA00023078"/>
    </source>
</evidence>
<sequence length="139" mass="14636">MAATVMTSLSLKPAPWSLEKSSSSVRALPTLPRRSFRVEASKKAKLNTDKPYGISGGMNLRDGLDASGRKGKGKGVYQFVDKYGANVDGYSPIYDTKDWSPTGDVYTGGTTGLAIWAVTLAALLAGGALLVYNTSALAQ</sequence>
<accession>A0A2P2K0Q9</accession>
<dbReference type="AlphaFoldDB" id="A0A2P2K0Q9"/>
<comment type="subcellular location">
    <subcellularLocation>
        <location evidence="2">Plastid</location>
        <location evidence="2">Chloroplast thylakoid membrane</location>
    </subcellularLocation>
</comment>
<dbReference type="GO" id="GO:0009654">
    <property type="term" value="C:photosystem II oxygen evolving complex"/>
    <property type="evidence" value="ECO:0007669"/>
    <property type="project" value="InterPro"/>
</dbReference>
<evidence type="ECO:0000313" key="13">
    <source>
        <dbReference type="EMBL" id="MBW99295.1"/>
    </source>
</evidence>
<keyword evidence="8" id="KW-0809">Transit peptide</keyword>
<evidence type="ECO:0000256" key="6">
    <source>
        <dbReference type="ARBA" id="ARBA00022531"/>
    </source>
</evidence>
<name>A0A2P2K0Q9_RHIMU</name>
<evidence type="ECO:0000256" key="11">
    <source>
        <dbReference type="ARBA" id="ARBA00023276"/>
    </source>
</evidence>
<feature type="transmembrane region" description="Helical" evidence="12">
    <location>
        <begin position="113"/>
        <end position="132"/>
    </location>
</feature>
<evidence type="ECO:0000256" key="7">
    <source>
        <dbReference type="ARBA" id="ARBA00022640"/>
    </source>
</evidence>
<evidence type="ECO:0000256" key="10">
    <source>
        <dbReference type="ARBA" id="ARBA00023136"/>
    </source>
</evidence>
<dbReference type="GO" id="GO:0009535">
    <property type="term" value="C:chloroplast thylakoid membrane"/>
    <property type="evidence" value="ECO:0007669"/>
    <property type="project" value="UniProtKB-SubCell"/>
</dbReference>
<dbReference type="PANTHER" id="PTHR34369:SF2">
    <property type="entry name" value="PHOTOSYSTEM II 10 KDA POLYPEPTIDE, CHLOROPLASTIC"/>
    <property type="match status" value="1"/>
</dbReference>
<evidence type="ECO:0000256" key="4">
    <source>
        <dbReference type="ARBA" id="ARBA00018725"/>
    </source>
</evidence>
<evidence type="ECO:0000256" key="12">
    <source>
        <dbReference type="SAM" id="Phobius"/>
    </source>
</evidence>
<protein>
    <recommendedName>
        <fullName evidence="4">Photosystem II 10 kDa polypeptide, chloroplastic</fullName>
    </recommendedName>
</protein>